<evidence type="ECO:0000313" key="2">
    <source>
        <dbReference type="Proteomes" id="UP000186156"/>
    </source>
</evidence>
<reference evidence="2" key="1">
    <citation type="submission" date="2017-01" db="EMBL/GenBank/DDBJ databases">
        <authorList>
            <person name="Varghese N."/>
            <person name="Submissions S."/>
        </authorList>
    </citation>
    <scope>NUCLEOTIDE SEQUENCE [LARGE SCALE GENOMIC DNA]</scope>
    <source>
        <strain evidence="2">DSM 16176</strain>
    </source>
</reference>
<keyword evidence="2" id="KW-1185">Reference proteome</keyword>
<proteinExistence type="predicted"/>
<dbReference type="OrthoDB" id="2455017at2"/>
<sequence>MFIDTFERDPDEGEIHAYHTCFACGHVIPFAGHMFGGIVLSHGNEVDATVTVTGVKGPYVEMSIQLQCPRCHAVNAFTALHHR</sequence>
<protein>
    <submittedName>
        <fullName evidence="1">Uncharacterized protein</fullName>
    </submittedName>
</protein>
<dbReference type="RefSeq" id="WP_076348618.1">
    <property type="nucleotide sequence ID" value="NZ_FTOO01000012.1"/>
</dbReference>
<dbReference type="STRING" id="252246.SAMN05421799_11212"/>
<gene>
    <name evidence="1" type="ORF">SAMN05421799_11212</name>
</gene>
<organism evidence="1 2">
    <name type="scientific">Alicyclobacillus vulcanalis</name>
    <dbReference type="NCBI Taxonomy" id="252246"/>
    <lineage>
        <taxon>Bacteria</taxon>
        <taxon>Bacillati</taxon>
        <taxon>Bacillota</taxon>
        <taxon>Bacilli</taxon>
        <taxon>Bacillales</taxon>
        <taxon>Alicyclobacillaceae</taxon>
        <taxon>Alicyclobacillus</taxon>
    </lineage>
</organism>
<dbReference type="Proteomes" id="UP000186156">
    <property type="component" value="Unassembled WGS sequence"/>
</dbReference>
<evidence type="ECO:0000313" key="1">
    <source>
        <dbReference type="EMBL" id="SIT06975.1"/>
    </source>
</evidence>
<dbReference type="AlphaFoldDB" id="A0A1N7P8K8"/>
<name>A0A1N7P8K8_9BACL</name>
<dbReference type="EMBL" id="FTOO01000012">
    <property type="protein sequence ID" value="SIT06975.1"/>
    <property type="molecule type" value="Genomic_DNA"/>
</dbReference>
<accession>A0A1N7P8K8</accession>